<evidence type="ECO:0000313" key="2">
    <source>
        <dbReference type="Proteomes" id="UP000598996"/>
    </source>
</evidence>
<comment type="caution">
    <text evidence="1">The sequence shown here is derived from an EMBL/GenBank/DDBJ whole genome shotgun (WGS) entry which is preliminary data.</text>
</comment>
<reference evidence="1 2" key="1">
    <citation type="submission" date="2021-01" db="EMBL/GenBank/DDBJ databases">
        <title>Actinoplanes sp. nov. LDG1-01 isolated from lichen.</title>
        <authorList>
            <person name="Saeng-In P."/>
            <person name="Phongsopitanun W."/>
            <person name="Kanchanasin P."/>
            <person name="Yuki M."/>
            <person name="Kudo T."/>
            <person name="Ohkuma M."/>
            <person name="Tanasupawat S."/>
        </authorList>
    </citation>
    <scope>NUCLEOTIDE SEQUENCE [LARGE SCALE GENOMIC DNA]</scope>
    <source>
        <strain evidence="1 2">LDG1-01</strain>
    </source>
</reference>
<sequence length="546" mass="60655">MSDDSVFEELADAADASARLTHARLGDDELQRRYQRVARGGPRPETGDRPQILDIWRAIAEDCVREDLWVWGDGPVRDAVADAEQLLCLLLPATRLPRLALDRPDMTSQEVLAALAPLGDERKIPHRLAAILLDYYAEHADNGTPTFTGSVDSYAVSVTLSLATLGFVRIFRTSTARQALRDQLRDLEERASVRLTAAQEGLLRTFSVTEFDTESPAGRALLAMVNQDRLPVPQVVARLRADWQEMLAAAPETLVADDRDADLLECGWPGGITATVTALEAVEELISERTRVLGLLDEEQQRLSRKLQLRYELALSYWAGIATFGSGRWPVEDVPWVATDGESSDYNTLQVASLAMKGMVARRGADAQLARIGSILLELADRARITRRSAPDEPHEHPDFAPLLLQRAVQLAGLVTDAHRREALLALVDRMRDHHMPPRRSWHTTIAVVRALVAVSVARAESPVRSGAMADFTSELLTEAEHLYDREMLDPQQSLPEQLERIGADLRRAREIRREKPGVAAAVAADVNRRLRELAAARESRQESQF</sequence>
<keyword evidence="2" id="KW-1185">Reference proteome</keyword>
<evidence type="ECO:0000313" key="1">
    <source>
        <dbReference type="EMBL" id="MBL7255436.1"/>
    </source>
</evidence>
<proteinExistence type="predicted"/>
<protein>
    <submittedName>
        <fullName evidence="1">Uncharacterized protein</fullName>
    </submittedName>
</protein>
<name>A0ABS1VPI6_9ACTN</name>
<accession>A0ABS1VPI6</accession>
<gene>
    <name evidence="1" type="ORF">JKJ07_14040</name>
</gene>
<dbReference type="Proteomes" id="UP000598996">
    <property type="component" value="Unassembled WGS sequence"/>
</dbReference>
<organism evidence="1 2">
    <name type="scientific">Paractinoplanes lichenicola</name>
    <dbReference type="NCBI Taxonomy" id="2802976"/>
    <lineage>
        <taxon>Bacteria</taxon>
        <taxon>Bacillati</taxon>
        <taxon>Actinomycetota</taxon>
        <taxon>Actinomycetes</taxon>
        <taxon>Micromonosporales</taxon>
        <taxon>Micromonosporaceae</taxon>
        <taxon>Paractinoplanes</taxon>
    </lineage>
</organism>
<dbReference type="RefSeq" id="WP_202991955.1">
    <property type="nucleotide sequence ID" value="NZ_JAENHO010000004.1"/>
</dbReference>
<dbReference type="EMBL" id="JAENHO010000004">
    <property type="protein sequence ID" value="MBL7255436.1"/>
    <property type="molecule type" value="Genomic_DNA"/>
</dbReference>